<gene>
    <name evidence="2" type="ORF">R69776_03380</name>
</gene>
<feature type="transmembrane region" description="Helical" evidence="1">
    <location>
        <begin position="164"/>
        <end position="185"/>
    </location>
</feature>
<feature type="transmembrane region" description="Helical" evidence="1">
    <location>
        <begin position="85"/>
        <end position="110"/>
    </location>
</feature>
<name>A0ABM8RMR0_9BURK</name>
<feature type="transmembrane region" description="Helical" evidence="1">
    <location>
        <begin position="40"/>
        <end position="60"/>
    </location>
</feature>
<evidence type="ECO:0000313" key="2">
    <source>
        <dbReference type="EMBL" id="CAE6761181.1"/>
    </source>
</evidence>
<keyword evidence="3" id="KW-1185">Reference proteome</keyword>
<accession>A0ABM8RMR0</accession>
<reference evidence="2 3" key="1">
    <citation type="submission" date="2021-02" db="EMBL/GenBank/DDBJ databases">
        <authorList>
            <person name="Vanwijnsberghe S."/>
        </authorList>
    </citation>
    <scope>NUCLEOTIDE SEQUENCE [LARGE SCALE GENOMIC DNA]</scope>
    <source>
        <strain evidence="2 3">R-69776</strain>
    </source>
</reference>
<evidence type="ECO:0000313" key="3">
    <source>
        <dbReference type="Proteomes" id="UP000673821"/>
    </source>
</evidence>
<sequence length="188" mass="21140">MDKTSKQSDDWKIIDWRIIAKDFISPSRAWRFIKRRVPQVFAIWAAVAILLRIPPFVSAFDEFGRNIRSPFFTVGRIGSNLPVDITLVFLIGLAAVLVDVLFVAILYVCIKVGRRMAKQRPAKLEEWAGRFANKMTDEMSSILTHCSAATLVLMAGAWPEMRGTQTGLLCATMAAFTFVFGAICYRES</sequence>
<dbReference type="RefSeq" id="WP_200658721.1">
    <property type="nucleotide sequence ID" value="NZ_CAJNBH010000009.1"/>
</dbReference>
<dbReference type="EMBL" id="CAJNBH010000009">
    <property type="protein sequence ID" value="CAE6761181.1"/>
    <property type="molecule type" value="Genomic_DNA"/>
</dbReference>
<dbReference type="Proteomes" id="UP000673821">
    <property type="component" value="Unassembled WGS sequence"/>
</dbReference>
<feature type="transmembrane region" description="Helical" evidence="1">
    <location>
        <begin position="140"/>
        <end position="158"/>
    </location>
</feature>
<proteinExistence type="predicted"/>
<organism evidence="2 3">
    <name type="scientific">Paraburkholderia nemoris</name>
    <dbReference type="NCBI Taxonomy" id="2793076"/>
    <lineage>
        <taxon>Bacteria</taxon>
        <taxon>Pseudomonadati</taxon>
        <taxon>Pseudomonadota</taxon>
        <taxon>Betaproteobacteria</taxon>
        <taxon>Burkholderiales</taxon>
        <taxon>Burkholderiaceae</taxon>
        <taxon>Paraburkholderia</taxon>
    </lineage>
</organism>
<keyword evidence="1" id="KW-1133">Transmembrane helix</keyword>
<protein>
    <submittedName>
        <fullName evidence="2">Uncharacterized protein</fullName>
    </submittedName>
</protein>
<evidence type="ECO:0000256" key="1">
    <source>
        <dbReference type="SAM" id="Phobius"/>
    </source>
</evidence>
<comment type="caution">
    <text evidence="2">The sequence shown here is derived from an EMBL/GenBank/DDBJ whole genome shotgun (WGS) entry which is preliminary data.</text>
</comment>
<keyword evidence="1" id="KW-0812">Transmembrane</keyword>
<keyword evidence="1" id="KW-0472">Membrane</keyword>